<dbReference type="PANTHER" id="PTHR33387">
    <property type="entry name" value="RMLC-LIKE JELLY ROLL FOLD PROTEIN"/>
    <property type="match status" value="1"/>
</dbReference>
<organism evidence="2 3">
    <name type="scientific">Geomonas silvestris</name>
    <dbReference type="NCBI Taxonomy" id="2740184"/>
    <lineage>
        <taxon>Bacteria</taxon>
        <taxon>Pseudomonadati</taxon>
        <taxon>Thermodesulfobacteriota</taxon>
        <taxon>Desulfuromonadia</taxon>
        <taxon>Geobacterales</taxon>
        <taxon>Geobacteraceae</taxon>
        <taxon>Geomonas</taxon>
    </lineage>
</organism>
<evidence type="ECO:0000313" key="3">
    <source>
        <dbReference type="Proteomes" id="UP000556026"/>
    </source>
</evidence>
<evidence type="ECO:0000259" key="1">
    <source>
        <dbReference type="Pfam" id="PF06172"/>
    </source>
</evidence>
<dbReference type="CDD" id="cd06121">
    <property type="entry name" value="cupin_YML079wp"/>
    <property type="match status" value="1"/>
</dbReference>
<sequence length="169" mass="18484">MTQRKDREQAAADAEALIARYGLQPHPEGGWFAEVHRSGRSVGTPQGYPGERVALTAIYFLLKEGDFSAFHSVTSEEVWIHLAGAPLELALLDPEPQLLTLAAPGEPGESLIVVPPEVPQAARSLGAFTLTSCLVAPGFDFDDFRMPRAAELLERYPHATELITRYTRS</sequence>
<dbReference type="SUPFAM" id="SSF51182">
    <property type="entry name" value="RmlC-like cupins"/>
    <property type="match status" value="1"/>
</dbReference>
<accession>A0A6V8MPC0</accession>
<feature type="domain" description="DUF985" evidence="1">
    <location>
        <begin position="16"/>
        <end position="146"/>
    </location>
</feature>
<evidence type="ECO:0000313" key="2">
    <source>
        <dbReference type="EMBL" id="GFO61841.1"/>
    </source>
</evidence>
<dbReference type="PANTHER" id="PTHR33387:SF3">
    <property type="entry name" value="DUF985 DOMAIN-CONTAINING PROTEIN"/>
    <property type="match status" value="1"/>
</dbReference>
<proteinExistence type="predicted"/>
<name>A0A6V8MPC0_9BACT</name>
<gene>
    <name evidence="2" type="ORF">GMST_41660</name>
</gene>
<dbReference type="InterPro" id="IPR014710">
    <property type="entry name" value="RmlC-like_jellyroll"/>
</dbReference>
<protein>
    <recommendedName>
        <fullName evidence="1">DUF985 domain-containing protein</fullName>
    </recommendedName>
</protein>
<dbReference type="AlphaFoldDB" id="A0A6V8MPC0"/>
<dbReference type="EMBL" id="BLXX01000021">
    <property type="protein sequence ID" value="GFO61841.1"/>
    <property type="molecule type" value="Genomic_DNA"/>
</dbReference>
<reference evidence="3" key="1">
    <citation type="submission" date="2020-06" db="EMBL/GenBank/DDBJ databases">
        <title>Draft genomic sequence of Geomonas sp. Red330.</title>
        <authorList>
            <person name="Itoh H."/>
            <person name="Zhenxing X."/>
            <person name="Ushijima N."/>
            <person name="Masuda Y."/>
            <person name="Shiratori Y."/>
            <person name="Senoo K."/>
        </authorList>
    </citation>
    <scope>NUCLEOTIDE SEQUENCE [LARGE SCALE GENOMIC DNA]</scope>
    <source>
        <strain evidence="3">Red330</strain>
    </source>
</reference>
<dbReference type="InterPro" id="IPR011051">
    <property type="entry name" value="RmlC_Cupin_sf"/>
</dbReference>
<dbReference type="RefSeq" id="WP_183356627.1">
    <property type="nucleotide sequence ID" value="NZ_BLXX01000021.1"/>
</dbReference>
<dbReference type="Proteomes" id="UP000556026">
    <property type="component" value="Unassembled WGS sequence"/>
</dbReference>
<dbReference type="Gene3D" id="2.60.120.10">
    <property type="entry name" value="Jelly Rolls"/>
    <property type="match status" value="1"/>
</dbReference>
<keyword evidence="3" id="KW-1185">Reference proteome</keyword>
<dbReference type="Pfam" id="PF06172">
    <property type="entry name" value="Cupin_5"/>
    <property type="match status" value="1"/>
</dbReference>
<dbReference type="InterPro" id="IPR009327">
    <property type="entry name" value="Cupin_DUF985"/>
</dbReference>
<dbReference type="InterPro" id="IPR039935">
    <property type="entry name" value="YML079W-like"/>
</dbReference>
<comment type="caution">
    <text evidence="2">The sequence shown here is derived from an EMBL/GenBank/DDBJ whole genome shotgun (WGS) entry which is preliminary data.</text>
</comment>